<dbReference type="SMART" id="SM00894">
    <property type="entry name" value="Excalibur"/>
    <property type="match status" value="1"/>
</dbReference>
<feature type="domain" description="Excalibur calcium-binding" evidence="2">
    <location>
        <begin position="62"/>
        <end position="90"/>
    </location>
</feature>
<evidence type="ECO:0000256" key="1">
    <source>
        <dbReference type="SAM" id="MobiDB-lite"/>
    </source>
</evidence>
<accession>A0A242UCG2</accession>
<evidence type="ECO:0000259" key="2">
    <source>
        <dbReference type="SMART" id="SM00894"/>
    </source>
</evidence>
<sequence>MNVDQSDYPYSISNRSEAESRTKPVLYPKQKSPRSTPAPSSKRTNTDSIPLKCGSYPRTCGQMKSCSQARQALQCGMHSLDRDNDGIPCEKICG</sequence>
<comment type="caution">
    <text evidence="3">The sequence shown here is derived from an EMBL/GenBank/DDBJ whole genome shotgun (WGS) entry which is preliminary data.</text>
</comment>
<name>A0A242UCG2_ACIPI</name>
<dbReference type="InterPro" id="IPR008613">
    <property type="entry name" value="Excalibur_Ca-bd_domain"/>
</dbReference>
<protein>
    <recommendedName>
        <fullName evidence="2">Excalibur calcium-binding domain-containing protein</fullName>
    </recommendedName>
</protein>
<dbReference type="Pfam" id="PF05901">
    <property type="entry name" value="Excalibur"/>
    <property type="match status" value="1"/>
</dbReference>
<reference evidence="3 4" key="1">
    <citation type="submission" date="2017-05" db="EMBL/GenBank/DDBJ databases">
        <authorList>
            <person name="Song R."/>
            <person name="Chenine A.L."/>
            <person name="Ruprecht R.M."/>
        </authorList>
    </citation>
    <scope>NUCLEOTIDE SEQUENCE [LARGE SCALE GENOMIC DNA]</scope>
    <source>
        <strain evidence="3 4">ARLG1955</strain>
    </source>
</reference>
<organism evidence="3 4">
    <name type="scientific">Acinetobacter pittii</name>
    <name type="common">Acinetobacter genomosp. 3</name>
    <dbReference type="NCBI Taxonomy" id="48296"/>
    <lineage>
        <taxon>Bacteria</taxon>
        <taxon>Pseudomonadati</taxon>
        <taxon>Pseudomonadota</taxon>
        <taxon>Gammaproteobacteria</taxon>
        <taxon>Moraxellales</taxon>
        <taxon>Moraxellaceae</taxon>
        <taxon>Acinetobacter</taxon>
        <taxon>Acinetobacter calcoaceticus/baumannii complex</taxon>
    </lineage>
</organism>
<gene>
    <name evidence="3" type="ORF">CAT59_01535</name>
</gene>
<dbReference type="Proteomes" id="UP000195162">
    <property type="component" value="Unassembled WGS sequence"/>
</dbReference>
<dbReference type="RefSeq" id="WP_079284412.1">
    <property type="nucleotide sequence ID" value="NZ_JAKNUB010000007.1"/>
</dbReference>
<evidence type="ECO:0000313" key="3">
    <source>
        <dbReference type="EMBL" id="OTU30688.1"/>
    </source>
</evidence>
<dbReference type="EMBL" id="NGIR01000008">
    <property type="protein sequence ID" value="OTU30688.1"/>
    <property type="molecule type" value="Genomic_DNA"/>
</dbReference>
<evidence type="ECO:0000313" key="4">
    <source>
        <dbReference type="Proteomes" id="UP000195162"/>
    </source>
</evidence>
<dbReference type="AlphaFoldDB" id="A0A242UCG2"/>
<feature type="region of interest" description="Disordered" evidence="1">
    <location>
        <begin position="1"/>
        <end position="50"/>
    </location>
</feature>
<feature type="compositionally biased region" description="Polar residues" evidence="1">
    <location>
        <begin position="33"/>
        <end position="48"/>
    </location>
</feature>
<proteinExistence type="predicted"/>